<dbReference type="AlphaFoldDB" id="A0A1R4GAJ4"/>
<organism evidence="3 4">
    <name type="scientific">Psychrobacter piechaudii</name>
    <dbReference type="NCBI Taxonomy" id="1945521"/>
    <lineage>
        <taxon>Bacteria</taxon>
        <taxon>Pseudomonadati</taxon>
        <taxon>Pseudomonadota</taxon>
        <taxon>Gammaproteobacteria</taxon>
        <taxon>Moraxellales</taxon>
        <taxon>Moraxellaceae</taxon>
        <taxon>Psychrobacter</taxon>
    </lineage>
</organism>
<evidence type="ECO:0000313" key="3">
    <source>
        <dbReference type="EMBL" id="SJM65224.1"/>
    </source>
</evidence>
<dbReference type="RefSeq" id="WP_077449979.1">
    <property type="nucleotide sequence ID" value="NZ_FUGE01000035.1"/>
</dbReference>
<evidence type="ECO:0000259" key="2">
    <source>
        <dbReference type="Pfam" id="PF01298"/>
    </source>
</evidence>
<dbReference type="Gene3D" id="2.40.160.90">
    <property type="match status" value="1"/>
</dbReference>
<name>A0A1R4GAJ4_9GAMM</name>
<evidence type="ECO:0000313" key="4">
    <source>
        <dbReference type="Proteomes" id="UP000188357"/>
    </source>
</evidence>
<reference evidence="3 4" key="1">
    <citation type="submission" date="2017-02" db="EMBL/GenBank/DDBJ databases">
        <authorList>
            <person name="Peterson S.W."/>
        </authorList>
    </citation>
    <scope>NUCLEOTIDE SEQUENCE [LARGE SCALE GENOMIC DNA]</scope>
    <source>
        <strain evidence="3">Psychrobacter_piechaudii</strain>
    </source>
</reference>
<dbReference type="InterPro" id="IPR001677">
    <property type="entry name" value="TbpB_B_D"/>
</dbReference>
<keyword evidence="4" id="KW-1185">Reference proteome</keyword>
<keyword evidence="1" id="KW-0175">Coiled coil</keyword>
<dbReference type="STRING" id="1945521.A1232T_00110"/>
<dbReference type="InterPro" id="IPR011250">
    <property type="entry name" value="OMP/PagP_B-barrel"/>
</dbReference>
<protein>
    <recommendedName>
        <fullName evidence="2">Transferrin-binding protein B C-lobe/N-lobe beta-barrel domain-containing protein</fullName>
    </recommendedName>
</protein>
<dbReference type="EMBL" id="FUGE01000035">
    <property type="protein sequence ID" value="SJM65224.1"/>
    <property type="molecule type" value="Genomic_DNA"/>
</dbReference>
<dbReference type="Proteomes" id="UP000188357">
    <property type="component" value="Unassembled WGS sequence"/>
</dbReference>
<evidence type="ECO:0000256" key="1">
    <source>
        <dbReference type="SAM" id="Coils"/>
    </source>
</evidence>
<feature type="coiled-coil region" evidence="1">
    <location>
        <begin position="291"/>
        <end position="339"/>
    </location>
</feature>
<proteinExistence type="predicted"/>
<gene>
    <name evidence="3" type="ORF">A1232T_00110</name>
</gene>
<feature type="domain" description="Transferrin-binding protein B C-lobe/N-lobe beta-barrel" evidence="2">
    <location>
        <begin position="178"/>
        <end position="280"/>
    </location>
</feature>
<accession>A0A1R4GAJ4</accession>
<dbReference type="Pfam" id="PF01298">
    <property type="entry name" value="TbpB_B_D"/>
    <property type="match status" value="1"/>
</dbReference>
<dbReference type="OrthoDB" id="6660701at2"/>
<dbReference type="SUPFAM" id="SSF56925">
    <property type="entry name" value="OMPA-like"/>
    <property type="match status" value="1"/>
</dbReference>
<sequence length="354" mass="36206">MLDAEAAAKVAINAVEAKAQQDQDIIKAAADATAAAQIKNTPESAKTGAQTLNVDVLPLNKIFNTTTRDFTADDTSVVARADIASQNPDGSPGLLGALTITTSGDSDTDISNGFKAHNDSTIVAALGQELPLTYVSIYKDFGDDLRIGYIDGSAVFSAIELPVNGAAVIGMATQSENIPTAGIVGYTGDATHRTLGLGNSIELGSSVFTADFVSKSVKGNLAFAKAGNIALSAYIKGNQISGSAANNGGYATEGGFYGGDAQYLGGVYEGNGVQGTYGAKSDDQTAKDNAVMDVKIQADAAEQEIQALRAEADKAIAMAEQAKADADKAQAAADKAKARAENAGWIRCLASCFG</sequence>